<gene>
    <name evidence="2" type="ORF">OR61_10140</name>
</gene>
<accession>A0AAJ0IYJ9</accession>
<proteinExistence type="predicted"/>
<protein>
    <submittedName>
        <fullName evidence="2">Uncharacterized protein</fullName>
    </submittedName>
</protein>
<name>A0AAJ0IYJ9_9XANT</name>
<comment type="caution">
    <text evidence="2">The sequence shown here is derived from an EMBL/GenBank/DDBJ whole genome shotgun (WGS) entry which is preliminary data.</text>
</comment>
<reference evidence="2 3" key="1">
    <citation type="submission" date="2014-11" db="EMBL/GenBank/DDBJ databases">
        <title>Draft Genome Sequences of Xanthomonas vesicatoria Strains from the Balkan Peninsula.</title>
        <authorList>
            <person name="Vancheva T."/>
            <person name="Lefeuvre P."/>
            <person name="Bogatzevska N."/>
            <person name="Moncheva P."/>
            <person name="Koebnik R."/>
        </authorList>
    </citation>
    <scope>NUCLEOTIDE SEQUENCE [LARGE SCALE GENOMIC DNA]</scope>
    <source>
        <strain evidence="2 3">53M</strain>
    </source>
</reference>
<organism evidence="2 3">
    <name type="scientific">Xanthomonas vesicatoria</name>
    <dbReference type="NCBI Taxonomy" id="56460"/>
    <lineage>
        <taxon>Bacteria</taxon>
        <taxon>Pseudomonadati</taxon>
        <taxon>Pseudomonadota</taxon>
        <taxon>Gammaproteobacteria</taxon>
        <taxon>Lysobacterales</taxon>
        <taxon>Lysobacteraceae</taxon>
        <taxon>Xanthomonas</taxon>
    </lineage>
</organism>
<dbReference type="EMBL" id="JSYJ01000050">
    <property type="protein sequence ID" value="KHM95025.1"/>
    <property type="molecule type" value="Genomic_DNA"/>
</dbReference>
<evidence type="ECO:0000256" key="1">
    <source>
        <dbReference type="SAM" id="MobiDB-lite"/>
    </source>
</evidence>
<evidence type="ECO:0000313" key="2">
    <source>
        <dbReference type="EMBL" id="KHM95025.1"/>
    </source>
</evidence>
<feature type="compositionally biased region" description="Polar residues" evidence="1">
    <location>
        <begin position="61"/>
        <end position="74"/>
    </location>
</feature>
<evidence type="ECO:0000313" key="3">
    <source>
        <dbReference type="Proteomes" id="UP000030969"/>
    </source>
</evidence>
<feature type="region of interest" description="Disordered" evidence="1">
    <location>
        <begin position="30"/>
        <end position="74"/>
    </location>
</feature>
<dbReference type="Proteomes" id="UP000030969">
    <property type="component" value="Unassembled WGS sequence"/>
</dbReference>
<dbReference type="AlphaFoldDB" id="A0AAJ0IYJ9"/>
<sequence length="74" mass="7980">MARTAARSLLSTTRLLQDPLDQCTNALLNDAAEAPDQQAPHPTDAPSLRSTRCKSGFGIRQSGSQEQELQITVT</sequence>